<feature type="region of interest" description="Disordered" evidence="1">
    <location>
        <begin position="30"/>
        <end position="57"/>
    </location>
</feature>
<protein>
    <submittedName>
        <fullName evidence="2">Uncharacterized protein</fullName>
    </submittedName>
</protein>
<reference evidence="2 3" key="1">
    <citation type="journal article" date="2016" name="Genome Biol. Evol.">
        <title>Divergent and convergent evolution of fungal pathogenicity.</title>
        <authorList>
            <person name="Shang Y."/>
            <person name="Xiao G."/>
            <person name="Zheng P."/>
            <person name="Cen K."/>
            <person name="Zhan S."/>
            <person name="Wang C."/>
        </authorList>
    </citation>
    <scope>NUCLEOTIDE SEQUENCE [LARGE SCALE GENOMIC DNA]</scope>
    <source>
        <strain evidence="2 3">RCEF 2490</strain>
    </source>
</reference>
<name>A0A162I1X5_9HYPO</name>
<dbReference type="AlphaFoldDB" id="A0A162I1X5"/>
<sequence>MEPTTPTGAESAWAVPDAIDTPPLFAVTSHSASKKKGVSKAESALQEEEGERPEPEYPYGWKLWLTYASTLLTMFLVPLNMVRHIYSCHVVAFPLFWDDQLTPPLSRQ</sequence>
<gene>
    <name evidence="2" type="ORF">AAL_08369</name>
</gene>
<comment type="caution">
    <text evidence="2">The sequence shown here is derived from an EMBL/GenBank/DDBJ whole genome shotgun (WGS) entry which is preliminary data.</text>
</comment>
<accession>A0A162I1X5</accession>
<evidence type="ECO:0000313" key="3">
    <source>
        <dbReference type="Proteomes" id="UP000078544"/>
    </source>
</evidence>
<proteinExistence type="predicted"/>
<keyword evidence="3" id="KW-1185">Reference proteome</keyword>
<evidence type="ECO:0000313" key="2">
    <source>
        <dbReference type="EMBL" id="KZZ87563.1"/>
    </source>
</evidence>
<dbReference type="EMBL" id="AZGY01000036">
    <property type="protein sequence ID" value="KZZ87563.1"/>
    <property type="molecule type" value="Genomic_DNA"/>
</dbReference>
<dbReference type="Proteomes" id="UP000078544">
    <property type="component" value="Unassembled WGS sequence"/>
</dbReference>
<organism evidence="2 3">
    <name type="scientific">Moelleriella libera RCEF 2490</name>
    <dbReference type="NCBI Taxonomy" id="1081109"/>
    <lineage>
        <taxon>Eukaryota</taxon>
        <taxon>Fungi</taxon>
        <taxon>Dikarya</taxon>
        <taxon>Ascomycota</taxon>
        <taxon>Pezizomycotina</taxon>
        <taxon>Sordariomycetes</taxon>
        <taxon>Hypocreomycetidae</taxon>
        <taxon>Hypocreales</taxon>
        <taxon>Clavicipitaceae</taxon>
        <taxon>Moelleriella</taxon>
    </lineage>
</organism>
<evidence type="ECO:0000256" key="1">
    <source>
        <dbReference type="SAM" id="MobiDB-lite"/>
    </source>
</evidence>